<dbReference type="Proteomes" id="UP001054945">
    <property type="component" value="Unassembled WGS sequence"/>
</dbReference>
<dbReference type="EMBL" id="BPLR01007254">
    <property type="protein sequence ID" value="GIY15621.1"/>
    <property type="molecule type" value="Genomic_DNA"/>
</dbReference>
<protein>
    <submittedName>
        <fullName evidence="1">Uncharacterized protein</fullName>
    </submittedName>
</protein>
<gene>
    <name evidence="1" type="ORF">CEXT_544871</name>
</gene>
<keyword evidence="2" id="KW-1185">Reference proteome</keyword>
<evidence type="ECO:0000313" key="1">
    <source>
        <dbReference type="EMBL" id="GIY15621.1"/>
    </source>
</evidence>
<sequence>MYIRVFLYPPRAIWKDFPSSDLSHPFLAYTLKLSVWDSTWVLRLPSKFGSPTCFTIRLPNRRKYDLERVCTLPLQEGISHPLTSRMMLEPIPFKEWVLNFPPWEEDSSSPILRRRIAAYYFNFILLLSEAVGVLQAMWKKSCNAGQALSGKTVWGVTNDGQTVVRGNGGAGSITFRGLGITARPNGPHEQRISFR</sequence>
<proteinExistence type="predicted"/>
<organism evidence="1 2">
    <name type="scientific">Caerostris extrusa</name>
    <name type="common">Bark spider</name>
    <name type="synonym">Caerostris bankana</name>
    <dbReference type="NCBI Taxonomy" id="172846"/>
    <lineage>
        <taxon>Eukaryota</taxon>
        <taxon>Metazoa</taxon>
        <taxon>Ecdysozoa</taxon>
        <taxon>Arthropoda</taxon>
        <taxon>Chelicerata</taxon>
        <taxon>Arachnida</taxon>
        <taxon>Araneae</taxon>
        <taxon>Araneomorphae</taxon>
        <taxon>Entelegynae</taxon>
        <taxon>Araneoidea</taxon>
        <taxon>Araneidae</taxon>
        <taxon>Caerostris</taxon>
    </lineage>
</organism>
<name>A0AAV4R4U0_CAEEX</name>
<comment type="caution">
    <text evidence="1">The sequence shown here is derived from an EMBL/GenBank/DDBJ whole genome shotgun (WGS) entry which is preliminary data.</text>
</comment>
<reference evidence="1 2" key="1">
    <citation type="submission" date="2021-06" db="EMBL/GenBank/DDBJ databases">
        <title>Caerostris extrusa draft genome.</title>
        <authorList>
            <person name="Kono N."/>
            <person name="Arakawa K."/>
        </authorList>
    </citation>
    <scope>NUCLEOTIDE SEQUENCE [LARGE SCALE GENOMIC DNA]</scope>
</reference>
<evidence type="ECO:0000313" key="2">
    <source>
        <dbReference type="Proteomes" id="UP001054945"/>
    </source>
</evidence>
<accession>A0AAV4R4U0</accession>
<dbReference type="AlphaFoldDB" id="A0AAV4R4U0"/>